<gene>
    <name evidence="1" type="ORF">CLV94_0983</name>
</gene>
<dbReference type="RefSeq" id="WP_121375297.1">
    <property type="nucleotide sequence ID" value="NZ_RBLC01000001.1"/>
</dbReference>
<dbReference type="Proteomes" id="UP000277579">
    <property type="component" value="Unassembled WGS sequence"/>
</dbReference>
<sequence>MKAFFLILTIFFAHIAVSQDNTYELNKKLEISFIRLEINRGNLYPNKEKRLTEVVFYKINDTISYVHRHYTVNNETNDEESSISSSVFDRFVSKLKLLDAERLNHTNFNVMDGINYNLEFGDNTYSIHIRTNDPEEEYLKSFLEMYWFKDQ</sequence>
<reference evidence="1 2" key="1">
    <citation type="submission" date="2018-10" db="EMBL/GenBank/DDBJ databases">
        <title>Genomic Encyclopedia of Archaeal and Bacterial Type Strains, Phase II (KMG-II): from individual species to whole genera.</title>
        <authorList>
            <person name="Goeker M."/>
        </authorList>
    </citation>
    <scope>NUCLEOTIDE SEQUENCE [LARGE SCALE GENOMIC DNA]</scope>
    <source>
        <strain evidence="1 2">DSM 29537</strain>
    </source>
</reference>
<protein>
    <submittedName>
        <fullName evidence="1">Uncharacterized protein</fullName>
    </submittedName>
</protein>
<evidence type="ECO:0000313" key="1">
    <source>
        <dbReference type="EMBL" id="RKS25935.1"/>
    </source>
</evidence>
<name>A0A495MKP5_9FLAO</name>
<organism evidence="1 2">
    <name type="scientific">Flavobacterium endophyticum</name>
    <dbReference type="NCBI Taxonomy" id="1540163"/>
    <lineage>
        <taxon>Bacteria</taxon>
        <taxon>Pseudomonadati</taxon>
        <taxon>Bacteroidota</taxon>
        <taxon>Flavobacteriia</taxon>
        <taxon>Flavobacteriales</taxon>
        <taxon>Flavobacteriaceae</taxon>
        <taxon>Flavobacterium</taxon>
    </lineage>
</organism>
<proteinExistence type="predicted"/>
<keyword evidence="2" id="KW-1185">Reference proteome</keyword>
<accession>A0A495MKP5</accession>
<dbReference type="EMBL" id="RBLC01000001">
    <property type="protein sequence ID" value="RKS25935.1"/>
    <property type="molecule type" value="Genomic_DNA"/>
</dbReference>
<evidence type="ECO:0000313" key="2">
    <source>
        <dbReference type="Proteomes" id="UP000277579"/>
    </source>
</evidence>
<dbReference type="AlphaFoldDB" id="A0A495MKP5"/>
<comment type="caution">
    <text evidence="1">The sequence shown here is derived from an EMBL/GenBank/DDBJ whole genome shotgun (WGS) entry which is preliminary data.</text>
</comment>